<dbReference type="SUPFAM" id="SSF51445">
    <property type="entry name" value="(Trans)glycosidases"/>
    <property type="match status" value="1"/>
</dbReference>
<protein>
    <recommendedName>
        <fullName evidence="4">Beta-agarase</fullName>
    </recommendedName>
</protein>
<keyword evidence="1" id="KW-0732">Signal</keyword>
<gene>
    <name evidence="2" type="ORF">TBK1r_42180</name>
</gene>
<dbReference type="EMBL" id="CP036432">
    <property type="protein sequence ID" value="QDV85239.1"/>
    <property type="molecule type" value="Genomic_DNA"/>
</dbReference>
<accession>A0ABX5XZK3</accession>
<evidence type="ECO:0000313" key="3">
    <source>
        <dbReference type="Proteomes" id="UP000318081"/>
    </source>
</evidence>
<dbReference type="InterPro" id="IPR017853">
    <property type="entry name" value="GH"/>
</dbReference>
<reference evidence="2 3" key="1">
    <citation type="submission" date="2019-02" db="EMBL/GenBank/DDBJ databases">
        <title>Deep-cultivation of Planctomycetes and their phenomic and genomic characterization uncovers novel biology.</title>
        <authorList>
            <person name="Wiegand S."/>
            <person name="Jogler M."/>
            <person name="Boedeker C."/>
            <person name="Pinto D."/>
            <person name="Vollmers J."/>
            <person name="Rivas-Marin E."/>
            <person name="Kohn T."/>
            <person name="Peeters S.H."/>
            <person name="Heuer A."/>
            <person name="Rast P."/>
            <person name="Oberbeckmann S."/>
            <person name="Bunk B."/>
            <person name="Jeske O."/>
            <person name="Meyerdierks A."/>
            <person name="Storesund J.E."/>
            <person name="Kallscheuer N."/>
            <person name="Luecker S."/>
            <person name="Lage O.M."/>
            <person name="Pohl T."/>
            <person name="Merkel B.J."/>
            <person name="Hornburger P."/>
            <person name="Mueller R.-W."/>
            <person name="Bruemmer F."/>
            <person name="Labrenz M."/>
            <person name="Spormann A.M."/>
            <person name="Op den Camp H."/>
            <person name="Overmann J."/>
            <person name="Amann R."/>
            <person name="Jetten M.S.M."/>
            <person name="Mascher T."/>
            <person name="Medema M.H."/>
            <person name="Devos D.P."/>
            <person name="Kaster A.-K."/>
            <person name="Ovreas L."/>
            <person name="Rohde M."/>
            <person name="Galperin M.Y."/>
            <person name="Jogler C."/>
        </authorList>
    </citation>
    <scope>NUCLEOTIDE SEQUENCE [LARGE SCALE GENOMIC DNA]</scope>
    <source>
        <strain evidence="2 3">TBK1r</strain>
    </source>
</reference>
<sequence>MKSFVHLVLAAVIPSLVPPAATAAEATGFIHLEEIDGRSWLVDSQGKPFFAHGITHIGTVKIGDPYEKIAEACKDAGFNAYGYGCPDSLKDDMPYIASVNHVVPMSMYRGDGSFSYVDIFDPKVQWRLDGQIRHLCYQNKDNPNLIGYCWTDLGVWRLKNNQGTNWVEFTRDLPAGAPGRKAYDSFLETWKGDGPEARDQTFLRRIAAEYFRVLGEANRKYDPNHLIFGDRFAPFTIDYDVLQEMLPYVDAIAIQPHYNPGFPKAEFDRVHKVSGKPILICDFAIRFVDGDKNIRGYKPLENARAAGDAYTAYLREGMATSYLIGAFWCNPVDSTGGFQKSGIKQGFFDKGLAPRPGLIEAIREFNKHREEITPKG</sequence>
<dbReference type="Proteomes" id="UP000318081">
    <property type="component" value="Chromosome"/>
</dbReference>
<proteinExistence type="predicted"/>
<feature type="chain" id="PRO_5045697835" description="Beta-agarase" evidence="1">
    <location>
        <begin position="24"/>
        <end position="376"/>
    </location>
</feature>
<evidence type="ECO:0000313" key="2">
    <source>
        <dbReference type="EMBL" id="QDV85239.1"/>
    </source>
</evidence>
<organism evidence="2 3">
    <name type="scientific">Stieleria magnilauensis</name>
    <dbReference type="NCBI Taxonomy" id="2527963"/>
    <lineage>
        <taxon>Bacteria</taxon>
        <taxon>Pseudomonadati</taxon>
        <taxon>Planctomycetota</taxon>
        <taxon>Planctomycetia</taxon>
        <taxon>Pirellulales</taxon>
        <taxon>Pirellulaceae</taxon>
        <taxon>Stieleria</taxon>
    </lineage>
</organism>
<dbReference type="Gene3D" id="3.20.20.80">
    <property type="entry name" value="Glycosidases"/>
    <property type="match status" value="3"/>
</dbReference>
<feature type="signal peptide" evidence="1">
    <location>
        <begin position="1"/>
        <end position="23"/>
    </location>
</feature>
<name>A0ABX5XZK3_9BACT</name>
<evidence type="ECO:0008006" key="4">
    <source>
        <dbReference type="Google" id="ProtNLM"/>
    </source>
</evidence>
<keyword evidence="3" id="KW-1185">Reference proteome</keyword>
<dbReference type="RefSeq" id="WP_145214616.1">
    <property type="nucleotide sequence ID" value="NZ_CP036432.1"/>
</dbReference>
<evidence type="ECO:0000256" key="1">
    <source>
        <dbReference type="SAM" id="SignalP"/>
    </source>
</evidence>